<comment type="caution">
    <text evidence="4">The sequence shown here is derived from an EMBL/GenBank/DDBJ whole genome shotgun (WGS) entry which is preliminary data.</text>
</comment>
<protein>
    <submittedName>
        <fullName evidence="4">DUF2330 domain-containing protein</fullName>
    </submittedName>
</protein>
<keyword evidence="2" id="KW-0812">Transmembrane</keyword>
<evidence type="ECO:0000256" key="1">
    <source>
        <dbReference type="SAM" id="MobiDB-lite"/>
    </source>
</evidence>
<dbReference type="Pfam" id="PF10092">
    <property type="entry name" value="DUF2330"/>
    <property type="match status" value="1"/>
</dbReference>
<proteinExistence type="predicted"/>
<evidence type="ECO:0000313" key="4">
    <source>
        <dbReference type="EMBL" id="MBJ8340378.1"/>
    </source>
</evidence>
<evidence type="ECO:0000256" key="2">
    <source>
        <dbReference type="SAM" id="Phobius"/>
    </source>
</evidence>
<organism evidence="4 5">
    <name type="scientific">Antrihabitans stalagmiti</name>
    <dbReference type="NCBI Taxonomy" id="2799499"/>
    <lineage>
        <taxon>Bacteria</taxon>
        <taxon>Bacillati</taxon>
        <taxon>Actinomycetota</taxon>
        <taxon>Actinomycetes</taxon>
        <taxon>Mycobacteriales</taxon>
        <taxon>Nocardiaceae</taxon>
        <taxon>Antrihabitans</taxon>
    </lineage>
</organism>
<reference evidence="4" key="1">
    <citation type="submission" date="2020-12" db="EMBL/GenBank/DDBJ databases">
        <title>Antrihabitans popcorni sp. nov. and Antrihabitans auranticaus sp. nov., isolated from a larva cave.</title>
        <authorList>
            <person name="Lee S.D."/>
            <person name="Kim I.S."/>
        </authorList>
    </citation>
    <scope>NUCLEOTIDE SEQUENCE</scope>
    <source>
        <strain evidence="4">YC3-6</strain>
    </source>
</reference>
<name>A0A934NRY8_9NOCA</name>
<keyword evidence="5" id="KW-1185">Reference proteome</keyword>
<accession>A0A934NRY8</accession>
<keyword evidence="2" id="KW-0472">Membrane</keyword>
<dbReference type="PROSITE" id="PS51257">
    <property type="entry name" value="PROKAR_LIPOPROTEIN"/>
    <property type="match status" value="1"/>
</dbReference>
<feature type="signal peptide" evidence="3">
    <location>
        <begin position="1"/>
        <end position="31"/>
    </location>
</feature>
<feature type="chain" id="PRO_5036828406" evidence="3">
    <location>
        <begin position="32"/>
        <end position="357"/>
    </location>
</feature>
<gene>
    <name evidence="4" type="ORF">JGU71_15915</name>
</gene>
<keyword evidence="3" id="KW-0732">Signal</keyword>
<evidence type="ECO:0000256" key="3">
    <source>
        <dbReference type="SAM" id="SignalP"/>
    </source>
</evidence>
<sequence length="357" mass="37696">MRVHALLGRPATVLALLLAGFVATTAAPASACACGGVVSTDPAAAVNGEAALVHWDGSIETIVMRLTLQSSGDNAALVIPTPAPAEVTAGKASTFDELEELTAPRIRTELQWWESRETSGGSGEYDTATAGAPSGGPTVLTQVRLGPLEATTLSGGDLPGLQTWLATNGYTMKPEVTASLAPYLEEGWAFVAMRLTSDVPLAGGLDPVTLTFPSSRMVYPMRMSVAADRSQDITVYTLSEHRQRRSDADADTQIVDTEFAGRIDGASDPELAELVGSGAYLTRLSTFIGNPKQISSDFEFSNAATDDEYVRYRYVSQDVRIFGFMGGPFLVALGAFVVVGLAVLGFAIVRTGRLHRS</sequence>
<dbReference type="InterPro" id="IPR019283">
    <property type="entry name" value="DUF2330"/>
</dbReference>
<keyword evidence="2" id="KW-1133">Transmembrane helix</keyword>
<dbReference type="EMBL" id="JAEMNV010000004">
    <property type="protein sequence ID" value="MBJ8340378.1"/>
    <property type="molecule type" value="Genomic_DNA"/>
</dbReference>
<dbReference type="Proteomes" id="UP000655868">
    <property type="component" value="Unassembled WGS sequence"/>
</dbReference>
<dbReference type="RefSeq" id="WP_199705162.1">
    <property type="nucleotide sequence ID" value="NZ_JAEMNV010000004.1"/>
</dbReference>
<feature type="transmembrane region" description="Helical" evidence="2">
    <location>
        <begin position="321"/>
        <end position="349"/>
    </location>
</feature>
<feature type="region of interest" description="Disordered" evidence="1">
    <location>
        <begin position="117"/>
        <end position="136"/>
    </location>
</feature>
<dbReference type="AlphaFoldDB" id="A0A934NRY8"/>
<evidence type="ECO:0000313" key="5">
    <source>
        <dbReference type="Proteomes" id="UP000655868"/>
    </source>
</evidence>